<evidence type="ECO:0000256" key="7">
    <source>
        <dbReference type="ARBA" id="ARBA00023136"/>
    </source>
</evidence>
<dbReference type="PATRIC" id="fig|1133569.4.peg.832"/>
<feature type="transmembrane region" description="Helical" evidence="8">
    <location>
        <begin position="28"/>
        <end position="51"/>
    </location>
</feature>
<dbReference type="EMBL" id="AYYX01000020">
    <property type="protein sequence ID" value="KRM88834.1"/>
    <property type="molecule type" value="Genomic_DNA"/>
</dbReference>
<keyword evidence="7 8" id="KW-0472">Membrane</keyword>
<dbReference type="STRING" id="1133569.FD21_GL000771"/>
<name>A0A0R2CCM1_9LACO</name>
<dbReference type="AlphaFoldDB" id="A0A0R2CCM1"/>
<reference evidence="9 10" key="1">
    <citation type="journal article" date="2015" name="Genome Announc.">
        <title>Expanding the biotechnology potential of lactobacilli through comparative genomics of 213 strains and associated genera.</title>
        <authorList>
            <person name="Sun Z."/>
            <person name="Harris H.M."/>
            <person name="McCann A."/>
            <person name="Guo C."/>
            <person name="Argimon S."/>
            <person name="Zhang W."/>
            <person name="Yang X."/>
            <person name="Jeffery I.B."/>
            <person name="Cooney J.C."/>
            <person name="Kagawa T.F."/>
            <person name="Liu W."/>
            <person name="Song Y."/>
            <person name="Salvetti E."/>
            <person name="Wrobel A."/>
            <person name="Rasinkangas P."/>
            <person name="Parkhill J."/>
            <person name="Rea M.C."/>
            <person name="O'Sullivan O."/>
            <person name="Ritari J."/>
            <person name="Douillard F.P."/>
            <person name="Paul Ross R."/>
            <person name="Yang R."/>
            <person name="Briner A.E."/>
            <person name="Felis G.E."/>
            <person name="de Vos W.M."/>
            <person name="Barrangou R."/>
            <person name="Klaenhammer T.R."/>
            <person name="Caufield P.W."/>
            <person name="Cui Y."/>
            <person name="Zhang H."/>
            <person name="O'Toole P.W."/>
        </authorList>
    </citation>
    <scope>NUCLEOTIDE SEQUENCE [LARGE SCALE GENOMIC DNA]</scope>
    <source>
        <strain evidence="9 10">DSM 20605</strain>
    </source>
</reference>
<dbReference type="GO" id="GO:0008320">
    <property type="term" value="F:protein transmembrane transporter activity"/>
    <property type="evidence" value="ECO:0007669"/>
    <property type="project" value="InterPro"/>
</dbReference>
<evidence type="ECO:0000256" key="4">
    <source>
        <dbReference type="ARBA" id="ARBA00022927"/>
    </source>
</evidence>
<evidence type="ECO:0000256" key="1">
    <source>
        <dbReference type="ARBA" id="ARBA00004370"/>
    </source>
</evidence>
<evidence type="ECO:0000313" key="10">
    <source>
        <dbReference type="Proteomes" id="UP000051576"/>
    </source>
</evidence>
<dbReference type="InterPro" id="IPR038379">
    <property type="entry name" value="SecE_sf"/>
</dbReference>
<dbReference type="GO" id="GO:0006605">
    <property type="term" value="P:protein targeting"/>
    <property type="evidence" value="ECO:0007669"/>
    <property type="project" value="InterPro"/>
</dbReference>
<keyword evidence="3 8" id="KW-0812">Transmembrane</keyword>
<accession>A0A0R2CCM1</accession>
<dbReference type="Pfam" id="PF00584">
    <property type="entry name" value="SecE"/>
    <property type="match status" value="1"/>
</dbReference>
<dbReference type="InterPro" id="IPR001901">
    <property type="entry name" value="Translocase_SecE/Sec61-g"/>
</dbReference>
<comment type="caution">
    <text evidence="9">The sequence shown here is derived from an EMBL/GenBank/DDBJ whole genome shotgun (WGS) entry which is preliminary data.</text>
</comment>
<dbReference type="GO" id="GO:0006886">
    <property type="term" value="P:intracellular protein transport"/>
    <property type="evidence" value="ECO:0007669"/>
    <property type="project" value="InterPro"/>
</dbReference>
<dbReference type="OrthoDB" id="9813233at2"/>
<dbReference type="GO" id="GO:0009306">
    <property type="term" value="P:protein secretion"/>
    <property type="evidence" value="ECO:0007669"/>
    <property type="project" value="InterPro"/>
</dbReference>
<comment type="subcellular location">
    <subcellularLocation>
        <location evidence="1">Membrane</location>
    </subcellularLocation>
</comment>
<dbReference type="InterPro" id="IPR005807">
    <property type="entry name" value="SecE_bac"/>
</dbReference>
<keyword evidence="10" id="KW-1185">Reference proteome</keyword>
<dbReference type="Gene3D" id="1.20.5.1030">
    <property type="entry name" value="Preprotein translocase secy subunit"/>
    <property type="match status" value="1"/>
</dbReference>
<dbReference type="NCBIfam" id="TIGR00964">
    <property type="entry name" value="secE_bact"/>
    <property type="match status" value="1"/>
</dbReference>
<dbReference type="GO" id="GO:0016020">
    <property type="term" value="C:membrane"/>
    <property type="evidence" value="ECO:0007669"/>
    <property type="project" value="UniProtKB-SubCell"/>
</dbReference>
<evidence type="ECO:0000256" key="3">
    <source>
        <dbReference type="ARBA" id="ARBA00022692"/>
    </source>
</evidence>
<evidence type="ECO:0000256" key="5">
    <source>
        <dbReference type="ARBA" id="ARBA00022989"/>
    </source>
</evidence>
<sequence length="55" mass="6327">MKFYKNVIQTMKDTTWPDRKKAGLGIKAVVMTSILFAIFFAVVDYVVQVILKLFV</sequence>
<evidence type="ECO:0000256" key="8">
    <source>
        <dbReference type="SAM" id="Phobius"/>
    </source>
</evidence>
<evidence type="ECO:0000256" key="2">
    <source>
        <dbReference type="ARBA" id="ARBA00022448"/>
    </source>
</evidence>
<keyword evidence="4" id="KW-0653">Protein transport</keyword>
<keyword evidence="2" id="KW-0813">Transport</keyword>
<evidence type="ECO:0000256" key="6">
    <source>
        <dbReference type="ARBA" id="ARBA00023010"/>
    </source>
</evidence>
<keyword evidence="5 8" id="KW-1133">Transmembrane helix</keyword>
<evidence type="ECO:0000313" key="9">
    <source>
        <dbReference type="EMBL" id="KRM88834.1"/>
    </source>
</evidence>
<proteinExistence type="predicted"/>
<protein>
    <recommendedName>
        <fullName evidence="11">Protein translocase subunit SecE</fullName>
    </recommendedName>
</protein>
<keyword evidence="6" id="KW-0811">Translocation</keyword>
<organism evidence="9 10">
    <name type="scientific">Liquorilactobacillus vini DSM 20605</name>
    <dbReference type="NCBI Taxonomy" id="1133569"/>
    <lineage>
        <taxon>Bacteria</taxon>
        <taxon>Bacillati</taxon>
        <taxon>Bacillota</taxon>
        <taxon>Bacilli</taxon>
        <taxon>Lactobacillales</taxon>
        <taxon>Lactobacillaceae</taxon>
        <taxon>Liquorilactobacillus</taxon>
    </lineage>
</organism>
<dbReference type="RefSeq" id="WP_010581457.1">
    <property type="nucleotide sequence ID" value="NZ_AHYZ01000194.1"/>
</dbReference>
<dbReference type="Proteomes" id="UP000051576">
    <property type="component" value="Unassembled WGS sequence"/>
</dbReference>
<gene>
    <name evidence="9" type="ORF">FD21_GL000771</name>
</gene>
<evidence type="ECO:0008006" key="11">
    <source>
        <dbReference type="Google" id="ProtNLM"/>
    </source>
</evidence>